<protein>
    <submittedName>
        <fullName evidence="1">Uncharacterized protein</fullName>
    </submittedName>
</protein>
<name>A0A4S8J9G4_MUSBA</name>
<reference evidence="1 2" key="1">
    <citation type="journal article" date="2019" name="Nat. Plants">
        <title>Genome sequencing of Musa balbisiana reveals subgenome evolution and function divergence in polyploid bananas.</title>
        <authorList>
            <person name="Yao X."/>
        </authorList>
    </citation>
    <scope>NUCLEOTIDE SEQUENCE [LARGE SCALE GENOMIC DNA]</scope>
    <source>
        <strain evidence="2">cv. DH-PKW</strain>
        <tissue evidence="1">Leaves</tissue>
    </source>
</reference>
<evidence type="ECO:0000313" key="1">
    <source>
        <dbReference type="EMBL" id="THU58260.1"/>
    </source>
</evidence>
<sequence length="140" mass="15224">MPRRQPCAGRNYRSGNAARVGDNVGLNHCSGSAARLGGYSASKLRFWHIYDFAKARQKDRYQFKSGLPSLMSTKTLPPSLLEILSSSSSGGCPEMVLTTDDAAFWMELMTPLNGERSTFCPRNSTLSGTTMSSVSCGNMK</sequence>
<comment type="caution">
    <text evidence="1">The sequence shown here is derived from an EMBL/GenBank/DDBJ whole genome shotgun (WGS) entry which is preliminary data.</text>
</comment>
<accession>A0A4S8J9G4</accession>
<organism evidence="1 2">
    <name type="scientific">Musa balbisiana</name>
    <name type="common">Banana</name>
    <dbReference type="NCBI Taxonomy" id="52838"/>
    <lineage>
        <taxon>Eukaryota</taxon>
        <taxon>Viridiplantae</taxon>
        <taxon>Streptophyta</taxon>
        <taxon>Embryophyta</taxon>
        <taxon>Tracheophyta</taxon>
        <taxon>Spermatophyta</taxon>
        <taxon>Magnoliopsida</taxon>
        <taxon>Liliopsida</taxon>
        <taxon>Zingiberales</taxon>
        <taxon>Musaceae</taxon>
        <taxon>Musa</taxon>
    </lineage>
</organism>
<keyword evidence="2" id="KW-1185">Reference proteome</keyword>
<dbReference type="AlphaFoldDB" id="A0A4S8J9G4"/>
<dbReference type="Proteomes" id="UP000317650">
    <property type="component" value="Chromosome 3"/>
</dbReference>
<proteinExistence type="predicted"/>
<gene>
    <name evidence="1" type="ORF">C4D60_Mb03t12310</name>
</gene>
<dbReference type="EMBL" id="PYDT01000006">
    <property type="protein sequence ID" value="THU58260.1"/>
    <property type="molecule type" value="Genomic_DNA"/>
</dbReference>
<evidence type="ECO:0000313" key="2">
    <source>
        <dbReference type="Proteomes" id="UP000317650"/>
    </source>
</evidence>